<dbReference type="Proteomes" id="UP000037179">
    <property type="component" value="Unassembled WGS sequence"/>
</dbReference>
<dbReference type="AlphaFoldDB" id="A0A0B8N335"/>
<accession>A0A0B8N335</accession>
<dbReference type="PANTHER" id="PTHR42973">
    <property type="entry name" value="BINDING OXIDOREDUCTASE, PUTATIVE (AFU_ORTHOLOGUE AFUA_1G17690)-RELATED"/>
    <property type="match status" value="1"/>
</dbReference>
<organism evidence="8 9">
    <name type="scientific">Nocardia seriolae</name>
    <dbReference type="NCBI Taxonomy" id="37332"/>
    <lineage>
        <taxon>Bacteria</taxon>
        <taxon>Bacillati</taxon>
        <taxon>Actinomycetota</taxon>
        <taxon>Actinomycetes</taxon>
        <taxon>Mycobacteriales</taxon>
        <taxon>Nocardiaceae</taxon>
        <taxon>Nocardia</taxon>
    </lineage>
</organism>
<dbReference type="GO" id="GO:0016491">
    <property type="term" value="F:oxidoreductase activity"/>
    <property type="evidence" value="ECO:0007669"/>
    <property type="project" value="UniProtKB-KW"/>
</dbReference>
<evidence type="ECO:0000256" key="4">
    <source>
        <dbReference type="ARBA" id="ARBA00022827"/>
    </source>
</evidence>
<dbReference type="PANTHER" id="PTHR42973:SF39">
    <property type="entry name" value="FAD-BINDING PCMH-TYPE DOMAIN-CONTAINING PROTEIN"/>
    <property type="match status" value="1"/>
</dbReference>
<dbReference type="InterPro" id="IPR036318">
    <property type="entry name" value="FAD-bd_PCMH-like_sf"/>
</dbReference>
<dbReference type="InterPro" id="IPR006094">
    <property type="entry name" value="Oxid_FAD_bind_N"/>
</dbReference>
<dbReference type="RefSeq" id="WP_045437211.1">
    <property type="nucleotide sequence ID" value="NZ_AP017900.1"/>
</dbReference>
<name>A0A0B8N335_9NOCA</name>
<evidence type="ECO:0000313" key="10">
    <source>
        <dbReference type="Proteomes" id="UP000180166"/>
    </source>
</evidence>
<dbReference type="InterPro" id="IPR012951">
    <property type="entry name" value="BBE"/>
</dbReference>
<dbReference type="GO" id="GO:0071949">
    <property type="term" value="F:FAD binding"/>
    <property type="evidence" value="ECO:0007669"/>
    <property type="project" value="InterPro"/>
</dbReference>
<sequence length="491" mass="51156">MRGARTGPAESHFSRGTFLYGALGIAASLWGFDGIADTGLVSVSSAPAGAKPNWSALRRWIRGRVVCADDADYGAAKQVFNTRFDGAAPAAVVQVADIDDVVAAMGFAAEYRLPVAARSGGHSYAGVSAATGALIIDVRALTGVNVTAGAAIVGPGHTLYEVYRELDRFGLTIPTGMCPDVGISGLTLGGGLGFESRAHGLTCDRLTAATLVLPDGTITEVSPTDAPELFWAIRGGGPLFGVVTSLTFEPCASTPKGVVRLTFPGTSAARVIAGWSDWLAEADRDRWADVSVDADGDGNLDCWMQLICPAGAGDAASAELTDAIGVAPLTLDSWTLGHLDTVTTLAGGGPTTPRASFTNGSDIVAELTDEVIDRIVAALTAFSKVGGTGWVQLNTLDGAIRDTGPEDTAFPWRAHAALVEWGAYQPIPHDTALSWVTAAHRFCAPVSAGAYINYLEPGDALARYYAHNYPRLSALRRSIDPDNRIHTVLTA</sequence>
<dbReference type="InterPro" id="IPR016169">
    <property type="entry name" value="FAD-bd_PCMH_sub2"/>
</dbReference>
<dbReference type="OrthoDB" id="545125at2"/>
<dbReference type="PROSITE" id="PS00862">
    <property type="entry name" value="OX2_COVAL_FAD"/>
    <property type="match status" value="1"/>
</dbReference>
<proteinExistence type="inferred from homology"/>
<evidence type="ECO:0000256" key="5">
    <source>
        <dbReference type="ARBA" id="ARBA00023002"/>
    </source>
</evidence>
<keyword evidence="5" id="KW-0560">Oxidoreductase</keyword>
<evidence type="ECO:0000259" key="6">
    <source>
        <dbReference type="PROSITE" id="PS51387"/>
    </source>
</evidence>
<keyword evidence="9" id="KW-1185">Reference proteome</keyword>
<comment type="similarity">
    <text evidence="2">Belongs to the oxygen-dependent FAD-linked oxidoreductase family.</text>
</comment>
<dbReference type="SUPFAM" id="SSF56176">
    <property type="entry name" value="FAD-binding/transporter-associated domain-like"/>
    <property type="match status" value="1"/>
</dbReference>
<dbReference type="InterPro" id="IPR050416">
    <property type="entry name" value="FAD-linked_Oxidoreductase"/>
</dbReference>
<dbReference type="GeneID" id="93373061"/>
<reference evidence="9" key="1">
    <citation type="submission" date="2015-07" db="EMBL/GenBank/DDBJ databases">
        <title>Nocardia seriolae U-1 whole genome shotgun sequence.</title>
        <authorList>
            <person name="Imajoh M."/>
            <person name="Fukumoto Y."/>
            <person name="Sukeda M."/>
            <person name="Yamane J."/>
            <person name="Yamasaki K."/>
            <person name="Shimizu M."/>
            <person name="Ohnishi K."/>
            <person name="Oshima S."/>
        </authorList>
    </citation>
    <scope>NUCLEOTIDE SEQUENCE [LARGE SCALE GENOMIC DNA]</scope>
    <source>
        <strain evidence="9">U-1</strain>
    </source>
</reference>
<dbReference type="EMBL" id="BBYQ01000036">
    <property type="protein sequence ID" value="GAP28451.1"/>
    <property type="molecule type" value="Genomic_DNA"/>
</dbReference>
<dbReference type="PROSITE" id="PS51387">
    <property type="entry name" value="FAD_PCMH"/>
    <property type="match status" value="1"/>
</dbReference>
<evidence type="ECO:0000256" key="1">
    <source>
        <dbReference type="ARBA" id="ARBA00001974"/>
    </source>
</evidence>
<dbReference type="InterPro" id="IPR016167">
    <property type="entry name" value="FAD-bd_PCMH_sub1"/>
</dbReference>
<evidence type="ECO:0000256" key="3">
    <source>
        <dbReference type="ARBA" id="ARBA00022630"/>
    </source>
</evidence>
<dbReference type="Gene3D" id="3.30.465.10">
    <property type="match status" value="1"/>
</dbReference>
<dbReference type="Pfam" id="PF01565">
    <property type="entry name" value="FAD_binding_4"/>
    <property type="match status" value="1"/>
</dbReference>
<dbReference type="Proteomes" id="UP000180166">
    <property type="component" value="Chromosome"/>
</dbReference>
<reference evidence="8 9" key="2">
    <citation type="journal article" date="2016" name="Genome Announc.">
        <title>Draft Genome Sequence of Erythromycin- and Oxytetracycline-Sensitive Nocardia seriolae Strain U-1 (NBRC 110359).</title>
        <authorList>
            <person name="Imajoh M."/>
            <person name="Sukeda M."/>
            <person name="Shimizu M."/>
            <person name="Yamane J."/>
            <person name="Ohnishi K."/>
            <person name="Oshima S."/>
        </authorList>
    </citation>
    <scope>NUCLEOTIDE SEQUENCE [LARGE SCALE GENOMIC DNA]</scope>
    <source>
        <strain evidence="8 9">U-1</strain>
    </source>
</reference>
<dbReference type="EMBL" id="CP017839">
    <property type="protein sequence ID" value="APA96392.1"/>
    <property type="molecule type" value="Genomic_DNA"/>
</dbReference>
<gene>
    <name evidence="7" type="ORF">NS506_02326</name>
    <name evidence="8" type="ORF">NSK11_contig00036-0040</name>
</gene>
<keyword evidence="4" id="KW-0274">FAD</keyword>
<evidence type="ECO:0000256" key="2">
    <source>
        <dbReference type="ARBA" id="ARBA00005466"/>
    </source>
</evidence>
<protein>
    <submittedName>
        <fullName evidence="7">Aclacinomycin-N/aclacinomycin-A oxidase</fullName>
    </submittedName>
</protein>
<keyword evidence="3" id="KW-0285">Flavoprotein</keyword>
<dbReference type="Gene3D" id="3.30.43.10">
    <property type="entry name" value="Uridine Diphospho-n-acetylenolpyruvylglucosamine Reductase, domain 2"/>
    <property type="match status" value="1"/>
</dbReference>
<reference evidence="7 10" key="3">
    <citation type="submission" date="2016-10" db="EMBL/GenBank/DDBJ databases">
        <title>Genome sequence of Nocardia seriolae strain EM150506, isolated from Anguila japonica.</title>
        <authorList>
            <person name="Han H.-J."/>
        </authorList>
    </citation>
    <scope>NUCLEOTIDE SEQUENCE [LARGE SCALE GENOMIC DNA]</scope>
    <source>
        <strain evidence="7 10">EM150506</strain>
    </source>
</reference>
<comment type="cofactor">
    <cofactor evidence="1">
        <name>FAD</name>
        <dbReference type="ChEBI" id="CHEBI:57692"/>
    </cofactor>
</comment>
<dbReference type="InterPro" id="IPR016166">
    <property type="entry name" value="FAD-bd_PCMH"/>
</dbReference>
<dbReference type="KEGG" id="nsr:NS506_02326"/>
<dbReference type="InterPro" id="IPR006093">
    <property type="entry name" value="Oxy_OxRdtase_FAD_BS"/>
</dbReference>
<evidence type="ECO:0000313" key="8">
    <source>
        <dbReference type="EMBL" id="GAP28451.1"/>
    </source>
</evidence>
<feature type="domain" description="FAD-binding PCMH-type" evidence="6">
    <location>
        <begin position="84"/>
        <end position="253"/>
    </location>
</feature>
<evidence type="ECO:0000313" key="9">
    <source>
        <dbReference type="Proteomes" id="UP000037179"/>
    </source>
</evidence>
<evidence type="ECO:0000313" key="7">
    <source>
        <dbReference type="EMBL" id="APA96392.1"/>
    </source>
</evidence>
<dbReference type="Pfam" id="PF08031">
    <property type="entry name" value="BBE"/>
    <property type="match status" value="1"/>
</dbReference>
<dbReference type="Gene3D" id="3.40.462.20">
    <property type="match status" value="1"/>
</dbReference>